<keyword evidence="6 12" id="KW-0479">Metal-binding</keyword>
<dbReference type="Pfam" id="PF01807">
    <property type="entry name" value="Zn_ribbon_DnaG"/>
    <property type="match status" value="1"/>
</dbReference>
<name>A0ABT2PUQ9_9MOLU</name>
<feature type="domain" description="Toprim" evidence="14">
    <location>
        <begin position="251"/>
        <end position="332"/>
    </location>
</feature>
<proteinExistence type="inferred from homology"/>
<keyword evidence="1 12" id="KW-0240">DNA-directed RNA polymerase</keyword>
<dbReference type="InterPro" id="IPR006295">
    <property type="entry name" value="DNA_primase_DnaG"/>
</dbReference>
<comment type="subunit">
    <text evidence="12">Monomer. Interacts with DnaB.</text>
</comment>
<evidence type="ECO:0000256" key="3">
    <source>
        <dbReference type="ARBA" id="ARBA00022679"/>
    </source>
</evidence>
<dbReference type="Gene3D" id="3.90.580.10">
    <property type="entry name" value="Zinc finger, CHC2-type domain"/>
    <property type="match status" value="1"/>
</dbReference>
<dbReference type="Gene3D" id="3.40.1360.10">
    <property type="match status" value="1"/>
</dbReference>
<evidence type="ECO:0000256" key="4">
    <source>
        <dbReference type="ARBA" id="ARBA00022695"/>
    </source>
</evidence>
<evidence type="ECO:0000256" key="5">
    <source>
        <dbReference type="ARBA" id="ARBA00022705"/>
    </source>
</evidence>
<dbReference type="SUPFAM" id="SSF57783">
    <property type="entry name" value="Zinc beta-ribbon"/>
    <property type="match status" value="1"/>
</dbReference>
<dbReference type="NCBIfam" id="TIGR01391">
    <property type="entry name" value="dnaG"/>
    <property type="match status" value="1"/>
</dbReference>
<evidence type="ECO:0000256" key="7">
    <source>
        <dbReference type="ARBA" id="ARBA00022771"/>
    </source>
</evidence>
<dbReference type="PIRSF" id="PIRSF002811">
    <property type="entry name" value="DnaG"/>
    <property type="match status" value="1"/>
</dbReference>
<evidence type="ECO:0000313" key="16">
    <source>
        <dbReference type="Proteomes" id="UP001209076"/>
    </source>
</evidence>
<dbReference type="Pfam" id="PF08275">
    <property type="entry name" value="DNAG_N"/>
    <property type="match status" value="1"/>
</dbReference>
<dbReference type="HAMAP" id="MF_00974">
    <property type="entry name" value="DNA_primase_DnaG"/>
    <property type="match status" value="1"/>
</dbReference>
<keyword evidence="11 12" id="KW-0804">Transcription</keyword>
<keyword evidence="9" id="KW-0460">Magnesium</keyword>
<dbReference type="PANTHER" id="PTHR30313:SF2">
    <property type="entry name" value="DNA PRIMASE"/>
    <property type="match status" value="1"/>
</dbReference>
<keyword evidence="7 12" id="KW-0863">Zinc-finger</keyword>
<organism evidence="15 16">
    <name type="scientific">Paracholeplasma vituli</name>
    <dbReference type="NCBI Taxonomy" id="69473"/>
    <lineage>
        <taxon>Bacteria</taxon>
        <taxon>Bacillati</taxon>
        <taxon>Mycoplasmatota</taxon>
        <taxon>Mollicutes</taxon>
        <taxon>Acholeplasmatales</taxon>
        <taxon>Acholeplasmataceae</taxon>
        <taxon>Paracholeplasma</taxon>
    </lineage>
</organism>
<evidence type="ECO:0000256" key="10">
    <source>
        <dbReference type="ARBA" id="ARBA00023125"/>
    </source>
</evidence>
<sequence length="588" mass="67098">MPIDRHIIDQINEKTDIVALVSPYVNLVKKGKNYMGQCPFHDDKSPSFSVSPEKHLAKCMACGEGGSPIVFYQKIKNVSFPEAVKALAQPLGIEVDVEVNSNPTLKEHELMKEASSFYTFYLSNSTYGKTALNYLEKRGILKEDIAHFEIGLAPKEKDALYQILKNKGFDPTMMVDLGLVKQREDGSYYDLMTKRITFPIHDKEGRVVGFSGRTLEDDPVKYLNTPETKIFKKGEVLYHLFQASRDIRMKKKVILYEGFFDVIASYKSGLGNAVATMGTALTKQQALLLKQVTSDVLIAYDGDNAGQQATMKAIQILEEARLRIDIVSLKDGLDPDDYLKKYGPEAFQVAFTKTVDPLVFSYEFHKKGLDLKNSNDIQEFKTRIKRMLRLKDQSIQEIYLKQLAKDIGSSYDSVMPKDNSYGTPDQKPFLPKPKPAPVKSLKKYYSAEIQLFIAMTLNYDDARRIDDALGTQYVADVDLFKLRGHLMLGYYKTYEIFDLETYKSTLTPELLDVFESKVENTLVWKITPKFEETNITDLLSVMKNIINEKRYIQVMEAIKNENEAYTQTAYVEEQKKIKNQMEKGKVKS</sequence>
<keyword evidence="3 12" id="KW-0808">Transferase</keyword>
<dbReference type="InterPro" id="IPR034151">
    <property type="entry name" value="TOPRIM_DnaG_bac"/>
</dbReference>
<dbReference type="Proteomes" id="UP001209076">
    <property type="component" value="Unassembled WGS sequence"/>
</dbReference>
<dbReference type="CDD" id="cd03364">
    <property type="entry name" value="TOPRIM_DnaG_primases"/>
    <property type="match status" value="1"/>
</dbReference>
<dbReference type="InterPro" id="IPR037068">
    <property type="entry name" value="DNA_primase_core_N_sf"/>
</dbReference>
<evidence type="ECO:0000259" key="14">
    <source>
        <dbReference type="PROSITE" id="PS50880"/>
    </source>
</evidence>
<dbReference type="InterPro" id="IPR002694">
    <property type="entry name" value="Znf_CHC2"/>
</dbReference>
<comment type="catalytic activity">
    <reaction evidence="12">
        <text>ssDNA + n NTP = ssDNA/pppN(pN)n-1 hybrid + (n-1) diphosphate.</text>
        <dbReference type="EC" id="2.7.7.101"/>
    </reaction>
</comment>
<comment type="similarity">
    <text evidence="12 13">Belongs to the DnaG primase family.</text>
</comment>
<evidence type="ECO:0000256" key="2">
    <source>
        <dbReference type="ARBA" id="ARBA00022515"/>
    </source>
</evidence>
<dbReference type="Pfam" id="PF13155">
    <property type="entry name" value="Toprim_2"/>
    <property type="match status" value="1"/>
</dbReference>
<reference evidence="16" key="1">
    <citation type="submission" date="2023-07" db="EMBL/GenBank/DDBJ databases">
        <title>Novel Mycoplasma species identified in domestic and wild animals.</title>
        <authorList>
            <person name="Volokhov D.V."/>
            <person name="Furtak V.A."/>
            <person name="Zagorodnyaya T.A."/>
        </authorList>
    </citation>
    <scope>NUCLEOTIDE SEQUENCE [LARGE SCALE GENOMIC DNA]</scope>
    <source>
        <strain evidence="16">92-19</strain>
    </source>
</reference>
<dbReference type="InterPro" id="IPR036977">
    <property type="entry name" value="DNA_primase_Znf_CHC2"/>
</dbReference>
<evidence type="ECO:0000256" key="12">
    <source>
        <dbReference type="HAMAP-Rule" id="MF_00974"/>
    </source>
</evidence>
<dbReference type="PROSITE" id="PS50880">
    <property type="entry name" value="TOPRIM"/>
    <property type="match status" value="1"/>
</dbReference>
<keyword evidence="5 12" id="KW-0235">DNA replication</keyword>
<evidence type="ECO:0000256" key="13">
    <source>
        <dbReference type="PIRNR" id="PIRNR002811"/>
    </source>
</evidence>
<dbReference type="EMBL" id="JAOEGN010000004">
    <property type="protein sequence ID" value="MCU0104667.1"/>
    <property type="molecule type" value="Genomic_DNA"/>
</dbReference>
<evidence type="ECO:0000256" key="11">
    <source>
        <dbReference type="ARBA" id="ARBA00023163"/>
    </source>
</evidence>
<dbReference type="SMART" id="SM00493">
    <property type="entry name" value="TOPRIM"/>
    <property type="match status" value="1"/>
</dbReference>
<keyword evidence="10 12" id="KW-0238">DNA-binding</keyword>
<feature type="zinc finger region" description="CHC2-type" evidence="12">
    <location>
        <begin position="38"/>
        <end position="62"/>
    </location>
</feature>
<comment type="domain">
    <text evidence="12">Contains an N-terminal zinc-binding domain, a central core domain that contains the primase activity, and a C-terminal DnaB-binding domain.</text>
</comment>
<comment type="function">
    <text evidence="12 13">RNA polymerase that catalyzes the synthesis of short RNA molecules used as primers for DNA polymerase during DNA replication.</text>
</comment>
<keyword evidence="16" id="KW-1185">Reference proteome</keyword>
<evidence type="ECO:0000256" key="8">
    <source>
        <dbReference type="ARBA" id="ARBA00022833"/>
    </source>
</evidence>
<evidence type="ECO:0000256" key="9">
    <source>
        <dbReference type="ARBA" id="ARBA00022842"/>
    </source>
</evidence>
<accession>A0ABT2PUQ9</accession>
<gene>
    <name evidence="12 15" type="primary">dnaG</name>
    <name evidence="15" type="ORF">N7603_03245</name>
</gene>
<evidence type="ECO:0000256" key="6">
    <source>
        <dbReference type="ARBA" id="ARBA00022723"/>
    </source>
</evidence>
<dbReference type="SUPFAM" id="SSF56731">
    <property type="entry name" value="DNA primase core"/>
    <property type="match status" value="1"/>
</dbReference>
<comment type="cofactor">
    <cofactor evidence="12 13">
        <name>Zn(2+)</name>
        <dbReference type="ChEBI" id="CHEBI:29105"/>
    </cofactor>
    <text evidence="12 13">Binds 1 zinc ion per monomer.</text>
</comment>
<evidence type="ECO:0000256" key="1">
    <source>
        <dbReference type="ARBA" id="ARBA00022478"/>
    </source>
</evidence>
<dbReference type="SMART" id="SM00400">
    <property type="entry name" value="ZnF_CHCC"/>
    <property type="match status" value="1"/>
</dbReference>
<dbReference type="InterPro" id="IPR030846">
    <property type="entry name" value="DnaG_bac"/>
</dbReference>
<dbReference type="RefSeq" id="WP_262095915.1">
    <property type="nucleotide sequence ID" value="NZ_JAOEGN010000004.1"/>
</dbReference>
<dbReference type="InterPro" id="IPR006171">
    <property type="entry name" value="TOPRIM_dom"/>
</dbReference>
<dbReference type="PANTHER" id="PTHR30313">
    <property type="entry name" value="DNA PRIMASE"/>
    <property type="match status" value="1"/>
</dbReference>
<protein>
    <recommendedName>
        <fullName evidence="12 13">DNA primase</fullName>
        <ecNumber evidence="12">2.7.7.101</ecNumber>
    </recommendedName>
</protein>
<evidence type="ECO:0000313" key="15">
    <source>
        <dbReference type="EMBL" id="MCU0104667.1"/>
    </source>
</evidence>
<keyword evidence="2 12" id="KW-0639">Primosome</keyword>
<dbReference type="EC" id="2.7.7.101" evidence="12"/>
<comment type="caution">
    <text evidence="15">The sequence shown here is derived from an EMBL/GenBank/DDBJ whole genome shotgun (WGS) entry which is preliminary data.</text>
</comment>
<dbReference type="InterPro" id="IPR050219">
    <property type="entry name" value="DnaG_primase"/>
</dbReference>
<keyword evidence="8 12" id="KW-0862">Zinc</keyword>
<keyword evidence="4 12" id="KW-0548">Nucleotidyltransferase</keyword>
<dbReference type="Gene3D" id="3.90.980.10">
    <property type="entry name" value="DNA primase, catalytic core, N-terminal domain"/>
    <property type="match status" value="1"/>
</dbReference>
<dbReference type="InterPro" id="IPR013264">
    <property type="entry name" value="DNAG_N"/>
</dbReference>